<organism evidence="1 3">
    <name type="scientific">Candidatus Sysuiplasma superficiale</name>
    <dbReference type="NCBI Taxonomy" id="2823368"/>
    <lineage>
        <taxon>Archaea</taxon>
        <taxon>Methanobacteriati</taxon>
        <taxon>Thermoplasmatota</taxon>
        <taxon>Thermoplasmata</taxon>
        <taxon>Candidatus Sysuiplasmatales</taxon>
        <taxon>Candidatus Sysuiplasmataceae</taxon>
        <taxon>Candidatus Sysuiplasma</taxon>
    </lineage>
</organism>
<dbReference type="EMBL" id="JAHEAC010000037">
    <property type="protein sequence ID" value="MBX8644081.1"/>
    <property type="molecule type" value="Genomic_DNA"/>
</dbReference>
<dbReference type="Proteomes" id="UP000716004">
    <property type="component" value="Unassembled WGS sequence"/>
</dbReference>
<proteinExistence type="predicted"/>
<reference evidence="1" key="1">
    <citation type="submission" date="2021-04" db="EMBL/GenBank/DDBJ databases">
        <title>Genomic insights into ecological role and evolution of a novel Thermoplasmata order Candidatus Sysuiplasmatales.</title>
        <authorList>
            <person name="Yuan Y."/>
        </authorList>
    </citation>
    <scope>NUCLEOTIDE SEQUENCE</scope>
    <source>
        <strain evidence="2">TUT19-bin139</strain>
        <strain evidence="1">YP2-bin.285</strain>
    </source>
</reference>
<evidence type="ECO:0000313" key="1">
    <source>
        <dbReference type="EMBL" id="MBX8632023.1"/>
    </source>
</evidence>
<dbReference type="Proteomes" id="UP000750197">
    <property type="component" value="Unassembled WGS sequence"/>
</dbReference>
<sequence>MESTLTLFSTLLKEKRMEIRDAVTLYKALCWYHGHSGYGRYDKRIAGLPDSVKHLLYSDGVILLRNGEETEMARFLKRRVADIHF</sequence>
<evidence type="ECO:0000313" key="2">
    <source>
        <dbReference type="EMBL" id="MBX8644081.1"/>
    </source>
</evidence>
<protein>
    <submittedName>
        <fullName evidence="1">Uncharacterized protein</fullName>
    </submittedName>
</protein>
<evidence type="ECO:0000313" key="3">
    <source>
        <dbReference type="Proteomes" id="UP000716004"/>
    </source>
</evidence>
<dbReference type="AlphaFoldDB" id="A0A8J8CB31"/>
<name>A0A8J8CB31_9ARCH</name>
<gene>
    <name evidence="1" type="ORF">J9259_05845</name>
    <name evidence="2" type="ORF">KIY12_05075</name>
</gene>
<dbReference type="EMBL" id="JAGVSJ010000012">
    <property type="protein sequence ID" value="MBX8632023.1"/>
    <property type="molecule type" value="Genomic_DNA"/>
</dbReference>
<accession>A0A8J8CB31</accession>
<comment type="caution">
    <text evidence="1">The sequence shown here is derived from an EMBL/GenBank/DDBJ whole genome shotgun (WGS) entry which is preliminary data.</text>
</comment>